<feature type="repeat" description="WD" evidence="3">
    <location>
        <begin position="211"/>
        <end position="241"/>
    </location>
</feature>
<dbReference type="PANTHER" id="PTHR19879:SF9">
    <property type="entry name" value="TRANSCRIPTION INITIATION FACTOR TFIID SUBUNIT 5"/>
    <property type="match status" value="1"/>
</dbReference>
<organism evidence="5 6">
    <name type="scientific">Herbidospora galbida</name>
    <dbReference type="NCBI Taxonomy" id="2575442"/>
    <lineage>
        <taxon>Bacteria</taxon>
        <taxon>Bacillati</taxon>
        <taxon>Actinomycetota</taxon>
        <taxon>Actinomycetes</taxon>
        <taxon>Streptosporangiales</taxon>
        <taxon>Streptosporangiaceae</taxon>
        <taxon>Herbidospora</taxon>
    </lineage>
</organism>
<dbReference type="Proteomes" id="UP000308705">
    <property type="component" value="Unassembled WGS sequence"/>
</dbReference>
<evidence type="ECO:0000256" key="1">
    <source>
        <dbReference type="ARBA" id="ARBA00022574"/>
    </source>
</evidence>
<keyword evidence="2" id="KW-0677">Repeat</keyword>
<dbReference type="PROSITE" id="PS50082">
    <property type="entry name" value="WD_REPEATS_2"/>
    <property type="match status" value="4"/>
</dbReference>
<dbReference type="InterPro" id="IPR036322">
    <property type="entry name" value="WD40_repeat_dom_sf"/>
</dbReference>
<dbReference type="Gene3D" id="2.130.10.10">
    <property type="entry name" value="YVTN repeat-like/Quinoprotein amine dehydrogenase"/>
    <property type="match status" value="2"/>
</dbReference>
<evidence type="ECO:0000256" key="2">
    <source>
        <dbReference type="ARBA" id="ARBA00022737"/>
    </source>
</evidence>
<feature type="compositionally biased region" description="Basic residues" evidence="4">
    <location>
        <begin position="1"/>
        <end position="17"/>
    </location>
</feature>
<dbReference type="PANTHER" id="PTHR19879">
    <property type="entry name" value="TRANSCRIPTION INITIATION FACTOR TFIID"/>
    <property type="match status" value="1"/>
</dbReference>
<protein>
    <submittedName>
        <fullName evidence="5">Uncharacterized protein</fullName>
    </submittedName>
</protein>
<keyword evidence="6" id="KW-1185">Reference proteome</keyword>
<comment type="caution">
    <text evidence="5">The sequence shown here is derived from an EMBL/GenBank/DDBJ whole genome shotgun (WGS) entry which is preliminary data.</text>
</comment>
<evidence type="ECO:0000313" key="5">
    <source>
        <dbReference type="EMBL" id="TKK91319.1"/>
    </source>
</evidence>
<gene>
    <name evidence="5" type="ORF">FDA94_00460</name>
</gene>
<evidence type="ECO:0000313" key="6">
    <source>
        <dbReference type="Proteomes" id="UP000308705"/>
    </source>
</evidence>
<dbReference type="OrthoDB" id="4336591at2"/>
<dbReference type="InterPro" id="IPR019775">
    <property type="entry name" value="WD40_repeat_CS"/>
</dbReference>
<dbReference type="SUPFAM" id="SSF50978">
    <property type="entry name" value="WD40 repeat-like"/>
    <property type="match status" value="1"/>
</dbReference>
<evidence type="ECO:0000256" key="4">
    <source>
        <dbReference type="SAM" id="MobiDB-lite"/>
    </source>
</evidence>
<feature type="repeat" description="WD" evidence="3">
    <location>
        <begin position="96"/>
        <end position="126"/>
    </location>
</feature>
<dbReference type="PROSITE" id="PS50294">
    <property type="entry name" value="WD_REPEATS_REGION"/>
    <property type="match status" value="1"/>
</dbReference>
<dbReference type="SMART" id="SM00320">
    <property type="entry name" value="WD40"/>
    <property type="match status" value="4"/>
</dbReference>
<evidence type="ECO:0000256" key="3">
    <source>
        <dbReference type="PROSITE-ProRule" id="PRU00221"/>
    </source>
</evidence>
<feature type="repeat" description="WD" evidence="3">
    <location>
        <begin position="183"/>
        <end position="210"/>
    </location>
</feature>
<sequence length="241" mass="26286">MGSRVQPRRAYPRHQQQRQHDPVMGGGPSPPFHDFVPPGHRRTGFLGLAVEFSPDGRTLAVARDNGTAQLWNVARREVIAILETSGEVMRSVWDRAFSPDGRILATVGGNKMLELWDITSGAEIAALKGHTGAVYSVTFSPDGKTLAHSRRRQGRSVVGPRPAHADRHADRTRRRHLGRRLQPDGRTLATASADRTARLWDLTRREAIAVLNGHTSAVNGLAFSPDGTTLATVGNDGTARF</sequence>
<dbReference type="Pfam" id="PF00400">
    <property type="entry name" value="WD40"/>
    <property type="match status" value="5"/>
</dbReference>
<feature type="region of interest" description="Disordered" evidence="4">
    <location>
        <begin position="1"/>
        <end position="38"/>
    </location>
</feature>
<dbReference type="EMBL" id="SZQA01000001">
    <property type="protein sequence ID" value="TKK91319.1"/>
    <property type="molecule type" value="Genomic_DNA"/>
</dbReference>
<keyword evidence="1 3" id="KW-0853">WD repeat</keyword>
<accession>A0A4U3MQZ0</accession>
<feature type="repeat" description="WD" evidence="3">
    <location>
        <begin position="49"/>
        <end position="81"/>
    </location>
</feature>
<reference evidence="5 6" key="1">
    <citation type="submission" date="2019-04" db="EMBL/GenBank/DDBJ databases">
        <title>Herbidospora sp. NEAU-GS14.nov., a novel actinomycete isolated from soil.</title>
        <authorList>
            <person name="Han L."/>
        </authorList>
    </citation>
    <scope>NUCLEOTIDE SEQUENCE [LARGE SCALE GENOMIC DNA]</scope>
    <source>
        <strain evidence="5 6">NEAU-GS14</strain>
    </source>
</reference>
<proteinExistence type="predicted"/>
<dbReference type="InterPro" id="IPR015943">
    <property type="entry name" value="WD40/YVTN_repeat-like_dom_sf"/>
</dbReference>
<dbReference type="InterPro" id="IPR001680">
    <property type="entry name" value="WD40_rpt"/>
</dbReference>
<dbReference type="AlphaFoldDB" id="A0A4U3MQZ0"/>
<dbReference type="PROSITE" id="PS00678">
    <property type="entry name" value="WD_REPEATS_1"/>
    <property type="match status" value="2"/>
</dbReference>
<feature type="region of interest" description="Disordered" evidence="4">
    <location>
        <begin position="148"/>
        <end position="173"/>
    </location>
</feature>
<name>A0A4U3MQZ0_9ACTN</name>